<evidence type="ECO:0000313" key="2">
    <source>
        <dbReference type="Proteomes" id="UP001549291"/>
    </source>
</evidence>
<keyword evidence="2" id="KW-1185">Reference proteome</keyword>
<organism evidence="1 2">
    <name type="scientific">Bradyrhizobium japonicum</name>
    <dbReference type="NCBI Taxonomy" id="375"/>
    <lineage>
        <taxon>Bacteria</taxon>
        <taxon>Pseudomonadati</taxon>
        <taxon>Pseudomonadota</taxon>
        <taxon>Alphaproteobacteria</taxon>
        <taxon>Hyphomicrobiales</taxon>
        <taxon>Nitrobacteraceae</taxon>
        <taxon>Bradyrhizobium</taxon>
    </lineage>
</organism>
<protein>
    <submittedName>
        <fullName evidence="1">Uncharacterized protein</fullName>
    </submittedName>
</protein>
<name>A0ABV2RMZ4_BRAJP</name>
<dbReference type="Proteomes" id="UP001549291">
    <property type="component" value="Unassembled WGS sequence"/>
</dbReference>
<sequence>MTNFPSFENKQLNPHAVPNFASDDMVCSWPQRVAAPALHLRRCFRRIALFAADYNVSGGSELVLNHRLAKLAFGLEPKLLLTPLRLVGFLPQRVGTLANIILRQILASALPLNQAARRFRVRAAFLADRERAAAGREVAAFPPRWPPLREGE</sequence>
<comment type="caution">
    <text evidence="1">The sequence shown here is derived from an EMBL/GenBank/DDBJ whole genome shotgun (WGS) entry which is preliminary data.</text>
</comment>
<evidence type="ECO:0000313" key="1">
    <source>
        <dbReference type="EMBL" id="MET4717657.1"/>
    </source>
</evidence>
<accession>A0ABV2RMZ4</accession>
<reference evidence="1 2" key="1">
    <citation type="submission" date="2024-06" db="EMBL/GenBank/DDBJ databases">
        <title>Genomic Encyclopedia of Type Strains, Phase V (KMG-V): Genome sequencing to study the core and pangenomes of soil and plant-associated prokaryotes.</title>
        <authorList>
            <person name="Whitman W."/>
        </authorList>
    </citation>
    <scope>NUCLEOTIDE SEQUENCE [LARGE SCALE GENOMIC DNA]</scope>
    <source>
        <strain evidence="1 2">USDA 160</strain>
    </source>
</reference>
<proteinExistence type="predicted"/>
<dbReference type="EMBL" id="JBEPTQ010000002">
    <property type="protein sequence ID" value="MET4717657.1"/>
    <property type="molecule type" value="Genomic_DNA"/>
</dbReference>
<gene>
    <name evidence="1" type="ORF">ABIF63_001763</name>
</gene>